<dbReference type="Pfam" id="PF05732">
    <property type="entry name" value="RepL"/>
    <property type="match status" value="1"/>
</dbReference>
<dbReference type="GO" id="GO:0006276">
    <property type="term" value="P:plasmid maintenance"/>
    <property type="evidence" value="ECO:0007669"/>
    <property type="project" value="InterPro"/>
</dbReference>
<dbReference type="GO" id="GO:0006260">
    <property type="term" value="P:DNA replication"/>
    <property type="evidence" value="ECO:0007669"/>
    <property type="project" value="InterPro"/>
</dbReference>
<dbReference type="EMBL" id="LJQG01000218">
    <property type="protein sequence ID" value="KPX17138.1"/>
    <property type="molecule type" value="Genomic_DNA"/>
</dbReference>
<proteinExistence type="predicted"/>
<dbReference type="PATRIC" id="fig|235272.12.peg.3677"/>
<dbReference type="Gene3D" id="1.10.10.10">
    <property type="entry name" value="Winged helix-like DNA-binding domain superfamily/Winged helix DNA-binding domain"/>
    <property type="match status" value="1"/>
</dbReference>
<gene>
    <name evidence="2" type="ORF">ALO71_200065</name>
</gene>
<dbReference type="InterPro" id="IPR036388">
    <property type="entry name" value="WH-like_DNA-bd_sf"/>
</dbReference>
<evidence type="ECO:0000313" key="3">
    <source>
        <dbReference type="Proteomes" id="UP000050346"/>
    </source>
</evidence>
<organism evidence="2 3">
    <name type="scientific">Pseudomonas amygdali pv. dendropanacis</name>
    <dbReference type="NCBI Taxonomy" id="235272"/>
    <lineage>
        <taxon>Bacteria</taxon>
        <taxon>Pseudomonadati</taxon>
        <taxon>Pseudomonadota</taxon>
        <taxon>Gammaproteobacteria</taxon>
        <taxon>Pseudomonadales</taxon>
        <taxon>Pseudomonadaceae</taxon>
        <taxon>Pseudomonas</taxon>
        <taxon>Pseudomonas amygdali</taxon>
    </lineage>
</organism>
<dbReference type="Proteomes" id="UP000050346">
    <property type="component" value="Unassembled WGS sequence"/>
</dbReference>
<sequence>MSDYEIYDKSSSEQNDNFKPLDFQQSEHLSRLVADQVAAAISEVHSRYANDAKNDASNFKPKITTKIDLERENSLKKDVKYFCGFSENLLNLDLTPTEFKIIIHILDTLKWGNVVAMTQASIAAKTKISASVVYRNWKTLIAKNVLIVDENNSVLLNTNYFFVGLYQRMDKERRDVFEKASVFDDVKIKHMHNSKGVKI</sequence>
<name>A0A0P9PTF7_PSEA0</name>
<protein>
    <recommendedName>
        <fullName evidence="1">Plasmid replication protein RepL domain-containing protein</fullName>
    </recommendedName>
</protein>
<reference evidence="2 3" key="1">
    <citation type="submission" date="2015-09" db="EMBL/GenBank/DDBJ databases">
        <title>Genome announcement of multiple Pseudomonas syringae strains.</title>
        <authorList>
            <person name="Thakur S."/>
            <person name="Wang P.W."/>
            <person name="Gong Y."/>
            <person name="Weir B.S."/>
            <person name="Guttman D.S."/>
        </authorList>
    </citation>
    <scope>NUCLEOTIDE SEQUENCE [LARGE SCALE GENOMIC DNA]</scope>
    <source>
        <strain evidence="2 3">ICMP9150</strain>
    </source>
</reference>
<dbReference type="AlphaFoldDB" id="A0A0P9PTF7"/>
<feature type="domain" description="Plasmid replication protein RepL" evidence="1">
    <location>
        <begin position="92"/>
        <end position="166"/>
    </location>
</feature>
<accession>A0A0P9PTF7</accession>
<evidence type="ECO:0000259" key="1">
    <source>
        <dbReference type="Pfam" id="PF05732"/>
    </source>
</evidence>
<dbReference type="RefSeq" id="WP_044324974.1">
    <property type="nucleotide sequence ID" value="NZ_JYHG01000132.1"/>
</dbReference>
<dbReference type="InterPro" id="IPR008813">
    <property type="entry name" value="Plasmid_replication_RepL"/>
</dbReference>
<comment type="caution">
    <text evidence="2">The sequence shown here is derived from an EMBL/GenBank/DDBJ whole genome shotgun (WGS) entry which is preliminary data.</text>
</comment>
<evidence type="ECO:0000313" key="2">
    <source>
        <dbReference type="EMBL" id="KPX17138.1"/>
    </source>
</evidence>